<dbReference type="PROSITE" id="PS50977">
    <property type="entry name" value="HTH_TETR_2"/>
    <property type="match status" value="1"/>
</dbReference>
<dbReference type="Gene3D" id="1.10.357.10">
    <property type="entry name" value="Tetracycline Repressor, domain 2"/>
    <property type="match status" value="1"/>
</dbReference>
<accession>A0A1M5RP40</accession>
<dbReference type="InterPro" id="IPR009057">
    <property type="entry name" value="Homeodomain-like_sf"/>
</dbReference>
<evidence type="ECO:0000259" key="3">
    <source>
        <dbReference type="PROSITE" id="PS50977"/>
    </source>
</evidence>
<dbReference type="InterPro" id="IPR036271">
    <property type="entry name" value="Tet_transcr_reg_TetR-rel_C_sf"/>
</dbReference>
<feature type="DNA-binding region" description="H-T-H motif" evidence="2">
    <location>
        <begin position="32"/>
        <end position="51"/>
    </location>
</feature>
<dbReference type="InterPro" id="IPR050109">
    <property type="entry name" value="HTH-type_TetR-like_transc_reg"/>
</dbReference>
<dbReference type="EMBL" id="LT670818">
    <property type="protein sequence ID" value="SHH27966.1"/>
    <property type="molecule type" value="Genomic_DNA"/>
</dbReference>
<dbReference type="GO" id="GO:0003677">
    <property type="term" value="F:DNA binding"/>
    <property type="evidence" value="ECO:0007669"/>
    <property type="project" value="UniProtKB-UniRule"/>
</dbReference>
<keyword evidence="1 2" id="KW-0238">DNA-binding</keyword>
<dbReference type="PANTHER" id="PTHR30328">
    <property type="entry name" value="TRANSCRIPTIONAL REPRESSOR"/>
    <property type="match status" value="1"/>
</dbReference>
<dbReference type="RefSeq" id="WP_079569651.1">
    <property type="nucleotide sequence ID" value="NZ_LT670818.1"/>
</dbReference>
<proteinExistence type="predicted"/>
<dbReference type="InterPro" id="IPR001647">
    <property type="entry name" value="HTH_TetR"/>
</dbReference>
<evidence type="ECO:0000313" key="4">
    <source>
        <dbReference type="EMBL" id="SHH27966.1"/>
    </source>
</evidence>
<dbReference type="OrthoDB" id="2356263at2"/>
<name>A0A1M5RP40_9BRAD</name>
<protein>
    <submittedName>
        <fullName evidence="4">Transcriptional regulator, TetR family</fullName>
    </submittedName>
</protein>
<reference evidence="4 5" key="1">
    <citation type="submission" date="2016-11" db="EMBL/GenBank/DDBJ databases">
        <authorList>
            <person name="Jaros S."/>
            <person name="Januszkiewicz K."/>
            <person name="Wedrychowicz H."/>
        </authorList>
    </citation>
    <scope>NUCLEOTIDE SEQUENCE [LARGE SCALE GENOMIC DNA]</scope>
    <source>
        <strain evidence="4 5">GAS242</strain>
    </source>
</reference>
<dbReference type="Pfam" id="PF00440">
    <property type="entry name" value="TetR_N"/>
    <property type="match status" value="1"/>
</dbReference>
<dbReference type="InterPro" id="IPR041474">
    <property type="entry name" value="NicS_C"/>
</dbReference>
<dbReference type="PANTHER" id="PTHR30328:SF54">
    <property type="entry name" value="HTH-TYPE TRANSCRIPTIONAL REPRESSOR SCO4008"/>
    <property type="match status" value="1"/>
</dbReference>
<feature type="domain" description="HTH tetR-type" evidence="3">
    <location>
        <begin position="9"/>
        <end position="69"/>
    </location>
</feature>
<dbReference type="PRINTS" id="PR00455">
    <property type="entry name" value="HTHTETR"/>
</dbReference>
<evidence type="ECO:0000313" key="5">
    <source>
        <dbReference type="Proteomes" id="UP000190675"/>
    </source>
</evidence>
<dbReference type="AlphaFoldDB" id="A0A1M5RP40"/>
<organism evidence="4 5">
    <name type="scientific">Bradyrhizobium erythrophlei</name>
    <dbReference type="NCBI Taxonomy" id="1437360"/>
    <lineage>
        <taxon>Bacteria</taxon>
        <taxon>Pseudomonadati</taxon>
        <taxon>Pseudomonadota</taxon>
        <taxon>Alphaproteobacteria</taxon>
        <taxon>Hyphomicrobiales</taxon>
        <taxon>Nitrobacteraceae</taxon>
        <taxon>Bradyrhizobium</taxon>
    </lineage>
</organism>
<sequence>MARRSNDPVRVREKILKQATEEFARIGFEGARVDRIAARCRVSKNMLYYYFKSKEGLFVAALEQMYQDLREQQKDLSVRASDPVAAMGQLVHHTFYAFKNNPSAIRLMNEENKHRGKYIRKSGRMRDLYNPLVETIRFVLDRGLEDGTFRPDLDPTIVYLTLSSLCYHYLSNQFTLEIALNRDLGSEEAQKLWLDHVTTLVLRYCLSPPAAMPCKKPRRTIFKQLASSSRHVSLQQK</sequence>
<dbReference type="SUPFAM" id="SSF48498">
    <property type="entry name" value="Tetracyclin repressor-like, C-terminal domain"/>
    <property type="match status" value="1"/>
</dbReference>
<dbReference type="Proteomes" id="UP000190675">
    <property type="component" value="Chromosome I"/>
</dbReference>
<dbReference type="SUPFAM" id="SSF46689">
    <property type="entry name" value="Homeodomain-like"/>
    <property type="match status" value="1"/>
</dbReference>
<evidence type="ECO:0000256" key="2">
    <source>
        <dbReference type="PROSITE-ProRule" id="PRU00335"/>
    </source>
</evidence>
<gene>
    <name evidence="4" type="ORF">SAMN05444169_6674</name>
</gene>
<dbReference type="Pfam" id="PF17938">
    <property type="entry name" value="TetR_C_29"/>
    <property type="match status" value="1"/>
</dbReference>
<evidence type="ECO:0000256" key="1">
    <source>
        <dbReference type="ARBA" id="ARBA00023125"/>
    </source>
</evidence>